<name>A0A1B2LQH5_AERSS</name>
<reference evidence="1" key="1">
    <citation type="journal article" date="2016" name="FEMS Microbiol. Lett.">
        <title>Aeromonas salmonicida subsp. salmonicida strains isolated from Chinese freshwater fish contain a novel genomic island and possible regional-specific mobile genetic elements profiles.</title>
        <authorList>
            <person name="Long M."/>
            <person name="Nielsen T.K."/>
            <person name="Leisner J.J."/>
            <person name="Hansen L.H."/>
            <person name="Shen Z.X."/>
            <person name="Zhang Q.Q."/>
            <person name="Li A."/>
        </authorList>
    </citation>
    <scope>NUCLEOTIDE SEQUENCE</scope>
    <source>
        <strain evidence="1">BG</strain>
    </source>
</reference>
<evidence type="ECO:0000313" key="1">
    <source>
        <dbReference type="EMBL" id="AOA33837.1"/>
    </source>
</evidence>
<dbReference type="AlphaFoldDB" id="A0A1B2LQH5"/>
<dbReference type="EMBL" id="KU923576">
    <property type="protein sequence ID" value="AOA33837.1"/>
    <property type="molecule type" value="Genomic_DNA"/>
</dbReference>
<organism evidence="1">
    <name type="scientific">Aeromonas salmonicida subsp. salmonicida</name>
    <dbReference type="NCBI Taxonomy" id="29491"/>
    <lineage>
        <taxon>Bacteria</taxon>
        <taxon>Pseudomonadati</taxon>
        <taxon>Pseudomonadota</taxon>
        <taxon>Gammaproteobacteria</taxon>
        <taxon>Aeromonadales</taxon>
        <taxon>Aeromonadaceae</taxon>
        <taxon>Aeromonas</taxon>
    </lineage>
</organism>
<sequence length="52" mass="5651">MTKPILAHSGHPLPNDLNHCQLCGGELQSGTDDRAFECPACEYTEQEVVHAS</sequence>
<accession>A0A1B2LQH5</accession>
<protein>
    <submittedName>
        <fullName evidence="1">Uncharacterized protein</fullName>
    </submittedName>
</protein>
<proteinExistence type="predicted"/>